<evidence type="ECO:0000313" key="4">
    <source>
        <dbReference type="Proteomes" id="UP000076567"/>
    </source>
</evidence>
<dbReference type="PANTHER" id="PTHR30137">
    <property type="entry name" value="LUCIFERASE-LIKE MONOOXYGENASE"/>
    <property type="match status" value="1"/>
</dbReference>
<dbReference type="CDD" id="cd00347">
    <property type="entry name" value="Flavin_utilizing_monoxygenases"/>
    <property type="match status" value="1"/>
</dbReference>
<comment type="caution">
    <text evidence="3">The sequence shown here is derived from an EMBL/GenBank/DDBJ whole genome shotgun (WGS) entry which is preliminary data.</text>
</comment>
<dbReference type="AlphaFoldDB" id="A0A163RZN1"/>
<dbReference type="SUPFAM" id="SSF51679">
    <property type="entry name" value="Bacterial luciferase-like"/>
    <property type="match status" value="1"/>
</dbReference>
<dbReference type="InterPro" id="IPR011251">
    <property type="entry name" value="Luciferase-like_dom"/>
</dbReference>
<dbReference type="GO" id="GO:0016705">
    <property type="term" value="F:oxidoreductase activity, acting on paired donors, with incorporation or reduction of molecular oxygen"/>
    <property type="evidence" value="ECO:0007669"/>
    <property type="project" value="InterPro"/>
</dbReference>
<feature type="domain" description="Luciferase-like" evidence="2">
    <location>
        <begin position="1"/>
        <end position="300"/>
    </location>
</feature>
<dbReference type="Proteomes" id="UP000076567">
    <property type="component" value="Unassembled WGS sequence"/>
</dbReference>
<name>A0A163RZN1_9BACL</name>
<dbReference type="InterPro" id="IPR050766">
    <property type="entry name" value="Bact_Lucif_Oxidored"/>
</dbReference>
<organism evidence="3 4">
    <name type="scientific">Fictibacillus phosphorivorans</name>
    <dbReference type="NCBI Taxonomy" id="1221500"/>
    <lineage>
        <taxon>Bacteria</taxon>
        <taxon>Bacillati</taxon>
        <taxon>Bacillota</taxon>
        <taxon>Bacilli</taxon>
        <taxon>Bacillales</taxon>
        <taxon>Fictibacillaceae</taxon>
        <taxon>Fictibacillus</taxon>
    </lineage>
</organism>
<gene>
    <name evidence="3" type="ORF">AWM68_18875</name>
</gene>
<evidence type="ECO:0000313" key="3">
    <source>
        <dbReference type="EMBL" id="KZE67829.1"/>
    </source>
</evidence>
<keyword evidence="4" id="KW-1185">Reference proteome</keyword>
<accession>A0A163RZN1</accession>
<dbReference type="EMBL" id="LRFC01000008">
    <property type="protein sequence ID" value="KZE67829.1"/>
    <property type="molecule type" value="Genomic_DNA"/>
</dbReference>
<dbReference type="NCBIfam" id="TIGR03558">
    <property type="entry name" value="oxido_grp_1"/>
    <property type="match status" value="1"/>
</dbReference>
<dbReference type="InterPro" id="IPR036661">
    <property type="entry name" value="Luciferase-like_sf"/>
</dbReference>
<dbReference type="InterPro" id="IPR019949">
    <property type="entry name" value="CmoO-like"/>
</dbReference>
<evidence type="ECO:0000256" key="1">
    <source>
        <dbReference type="ARBA" id="ARBA00007789"/>
    </source>
</evidence>
<proteinExistence type="predicted"/>
<dbReference type="GO" id="GO:0005829">
    <property type="term" value="C:cytosol"/>
    <property type="evidence" value="ECO:0007669"/>
    <property type="project" value="TreeGrafter"/>
</dbReference>
<dbReference type="PANTHER" id="PTHR30137:SF19">
    <property type="entry name" value="LUCIFERASE-LIKE MONOOXYGENASE"/>
    <property type="match status" value="1"/>
</dbReference>
<comment type="similarity">
    <text evidence="1">To bacterial alkanal monooxygenase alpha and beta chains.</text>
</comment>
<dbReference type="Gene3D" id="3.20.20.30">
    <property type="entry name" value="Luciferase-like domain"/>
    <property type="match status" value="1"/>
</dbReference>
<dbReference type="OrthoDB" id="9780518at2"/>
<dbReference type="Pfam" id="PF00296">
    <property type="entry name" value="Bac_luciferase"/>
    <property type="match status" value="1"/>
</dbReference>
<sequence>MKLSILDQSPIAYGKNAHEALQASMELAKAGEQLGYARYWIAEHHDFSGLSCSAPEVMLGYIGAHTEKIRLGAGAVLLPHYKPYRVAETYNLLATLFPGRIDLGIGRAPGGSAEATMALSENFLENVRKMPNAIKQLLQFLHHDFPPEDLFSKIKASPVPEIAPVPWILGTSHKSAVLAAEYGTAYAFGHFMSDKLGPEIVASYKKQFRSSKTQEVPETIIAVSIICAETTEKAEQLALPGILWKKQNSEGRGDRGIPSIEEAQKLISSDQQTKLLHEARRKMVIGSPSVVIEELNKLQEIYEADEMMIVTITDRYEDRIRSYELLANEIRK</sequence>
<evidence type="ECO:0000259" key="2">
    <source>
        <dbReference type="Pfam" id="PF00296"/>
    </source>
</evidence>
<protein>
    <submittedName>
        <fullName evidence="3">Luciferase</fullName>
    </submittedName>
</protein>
<reference evidence="4" key="1">
    <citation type="submission" date="2016-01" db="EMBL/GenBank/DDBJ databases">
        <title>Draft genome of Chromobacterium sp. F49.</title>
        <authorList>
            <person name="Hong K.W."/>
        </authorList>
    </citation>
    <scope>NUCLEOTIDE SEQUENCE [LARGE SCALE GENOMIC DNA]</scope>
    <source>
        <strain evidence="4">P7IIIA</strain>
    </source>
</reference>
<dbReference type="RefSeq" id="WP_066239202.1">
    <property type="nucleotide sequence ID" value="NZ_LRFC01000008.1"/>
</dbReference>